<evidence type="ECO:0000313" key="2">
    <source>
        <dbReference type="Proteomes" id="UP000091820"/>
    </source>
</evidence>
<dbReference type="AlphaFoldDB" id="A0A1A9WPH8"/>
<dbReference type="Proteomes" id="UP000091820">
    <property type="component" value="Unassembled WGS sequence"/>
</dbReference>
<sequence>MLSPLSTSTVATFTSPPPIFVILLQAYCFNKQTIFMKFPNTLCSLAYFEFKRFAKIAAVFTHPVNLQKLEQLCHGITSKEWQTDEIHKFWLLVHCLKSSPKISTMRTKKLSYGKKEMRNRRYL</sequence>
<evidence type="ECO:0000313" key="1">
    <source>
        <dbReference type="EnsemblMetazoa" id="GBRI027121-PA"/>
    </source>
</evidence>
<dbReference type="VEuPathDB" id="VectorBase:GBRI027121"/>
<protein>
    <submittedName>
        <fullName evidence="1">Uncharacterized protein</fullName>
    </submittedName>
</protein>
<organism evidence="1 2">
    <name type="scientific">Glossina brevipalpis</name>
    <dbReference type="NCBI Taxonomy" id="37001"/>
    <lineage>
        <taxon>Eukaryota</taxon>
        <taxon>Metazoa</taxon>
        <taxon>Ecdysozoa</taxon>
        <taxon>Arthropoda</taxon>
        <taxon>Hexapoda</taxon>
        <taxon>Insecta</taxon>
        <taxon>Pterygota</taxon>
        <taxon>Neoptera</taxon>
        <taxon>Endopterygota</taxon>
        <taxon>Diptera</taxon>
        <taxon>Brachycera</taxon>
        <taxon>Muscomorpha</taxon>
        <taxon>Hippoboscoidea</taxon>
        <taxon>Glossinidae</taxon>
        <taxon>Glossina</taxon>
    </lineage>
</organism>
<reference evidence="2" key="1">
    <citation type="submission" date="2014-03" db="EMBL/GenBank/DDBJ databases">
        <authorList>
            <person name="Aksoy S."/>
            <person name="Warren W."/>
            <person name="Wilson R.K."/>
        </authorList>
    </citation>
    <scope>NUCLEOTIDE SEQUENCE [LARGE SCALE GENOMIC DNA]</scope>
    <source>
        <strain evidence="2">IAEA</strain>
    </source>
</reference>
<reference evidence="1" key="2">
    <citation type="submission" date="2020-05" db="UniProtKB">
        <authorList>
            <consortium name="EnsemblMetazoa"/>
        </authorList>
    </citation>
    <scope>IDENTIFICATION</scope>
    <source>
        <strain evidence="1">IAEA</strain>
    </source>
</reference>
<dbReference type="EnsemblMetazoa" id="GBRI027121-RA">
    <property type="protein sequence ID" value="GBRI027121-PA"/>
    <property type="gene ID" value="GBRI027121"/>
</dbReference>
<keyword evidence="2" id="KW-1185">Reference proteome</keyword>
<name>A0A1A9WPH8_9MUSC</name>
<accession>A0A1A9WPH8</accession>
<proteinExistence type="predicted"/>